<dbReference type="AlphaFoldDB" id="A0A150QU56"/>
<evidence type="ECO:0000313" key="3">
    <source>
        <dbReference type="Proteomes" id="UP000075635"/>
    </source>
</evidence>
<feature type="chain" id="PRO_5007567303" description="Secreted protein" evidence="1">
    <location>
        <begin position="22"/>
        <end position="139"/>
    </location>
</feature>
<keyword evidence="1" id="KW-0732">Signal</keyword>
<dbReference type="EMBL" id="JEMB01003519">
    <property type="protein sequence ID" value="KYF71490.1"/>
    <property type="molecule type" value="Genomic_DNA"/>
</dbReference>
<sequence length="139" mass="14877">MKLSKLLSGLAACVLASASLAGCIIVDGDDDHVHYGSGSLTVELTIDGSRDPWQCVDYDVEDIVVSVEDEDGFVTVASTNCDALGLTIPDLPEGYYDVEVWLEEDGFQVSDVVGVPSVDVFDGADTLVEVDFPWTWIDG</sequence>
<name>A0A150QU56_SORCE</name>
<reference evidence="2 3" key="1">
    <citation type="submission" date="2014-02" db="EMBL/GenBank/DDBJ databases">
        <title>The small core and large imbalanced accessory genome model reveals a collaborative survival strategy of Sorangium cellulosum strains in nature.</title>
        <authorList>
            <person name="Han K."/>
            <person name="Peng R."/>
            <person name="Blom J."/>
            <person name="Li Y.-Z."/>
        </authorList>
    </citation>
    <scope>NUCLEOTIDE SEQUENCE [LARGE SCALE GENOMIC DNA]</scope>
    <source>
        <strain evidence="2 3">So0011-07</strain>
    </source>
</reference>
<organism evidence="2 3">
    <name type="scientific">Sorangium cellulosum</name>
    <name type="common">Polyangium cellulosum</name>
    <dbReference type="NCBI Taxonomy" id="56"/>
    <lineage>
        <taxon>Bacteria</taxon>
        <taxon>Pseudomonadati</taxon>
        <taxon>Myxococcota</taxon>
        <taxon>Polyangia</taxon>
        <taxon>Polyangiales</taxon>
        <taxon>Polyangiaceae</taxon>
        <taxon>Sorangium</taxon>
    </lineage>
</organism>
<protein>
    <recommendedName>
        <fullName evidence="4">Secreted protein</fullName>
    </recommendedName>
</protein>
<feature type="signal peptide" evidence="1">
    <location>
        <begin position="1"/>
        <end position="21"/>
    </location>
</feature>
<evidence type="ECO:0000256" key="1">
    <source>
        <dbReference type="SAM" id="SignalP"/>
    </source>
</evidence>
<proteinExistence type="predicted"/>
<evidence type="ECO:0008006" key="4">
    <source>
        <dbReference type="Google" id="ProtNLM"/>
    </source>
</evidence>
<dbReference type="PROSITE" id="PS51257">
    <property type="entry name" value="PROKAR_LIPOPROTEIN"/>
    <property type="match status" value="1"/>
</dbReference>
<dbReference type="Proteomes" id="UP000075635">
    <property type="component" value="Unassembled WGS sequence"/>
</dbReference>
<comment type="caution">
    <text evidence="2">The sequence shown here is derived from an EMBL/GenBank/DDBJ whole genome shotgun (WGS) entry which is preliminary data.</text>
</comment>
<accession>A0A150QU56</accession>
<gene>
    <name evidence="2" type="ORF">BE17_17150</name>
</gene>
<evidence type="ECO:0000313" key="2">
    <source>
        <dbReference type="EMBL" id="KYF71490.1"/>
    </source>
</evidence>